<dbReference type="Proteomes" id="UP001499987">
    <property type="component" value="Unassembled WGS sequence"/>
</dbReference>
<dbReference type="PROSITE" id="PS51898">
    <property type="entry name" value="TYR_RECOMBINASE"/>
    <property type="match status" value="1"/>
</dbReference>
<dbReference type="InterPro" id="IPR011010">
    <property type="entry name" value="DNA_brk_join_enz"/>
</dbReference>
<evidence type="ECO:0000313" key="4">
    <source>
        <dbReference type="Proteomes" id="UP001499987"/>
    </source>
</evidence>
<keyword evidence="4" id="KW-1185">Reference proteome</keyword>
<reference evidence="3 4" key="1">
    <citation type="journal article" date="2019" name="Int. J. Syst. Evol. Microbiol.">
        <title>The Global Catalogue of Microorganisms (GCM) 10K type strain sequencing project: providing services to taxonomists for standard genome sequencing and annotation.</title>
        <authorList>
            <consortium name="The Broad Institute Genomics Platform"/>
            <consortium name="The Broad Institute Genome Sequencing Center for Infectious Disease"/>
            <person name="Wu L."/>
            <person name="Ma J."/>
        </authorList>
    </citation>
    <scope>NUCLEOTIDE SEQUENCE [LARGE SCALE GENOMIC DNA]</scope>
    <source>
        <strain evidence="3 4">JCM 13002</strain>
    </source>
</reference>
<dbReference type="InterPro" id="IPR013762">
    <property type="entry name" value="Integrase-like_cat_sf"/>
</dbReference>
<dbReference type="EMBL" id="BAAALD010000088">
    <property type="protein sequence ID" value="GAA1113304.1"/>
    <property type="molecule type" value="Genomic_DNA"/>
</dbReference>
<accession>A0ABN1U4P3</accession>
<proteinExistence type="predicted"/>
<dbReference type="InterPro" id="IPR002104">
    <property type="entry name" value="Integrase_catalytic"/>
</dbReference>
<feature type="domain" description="Tyr recombinase" evidence="2">
    <location>
        <begin position="1"/>
        <end position="174"/>
    </location>
</feature>
<dbReference type="Gene3D" id="1.10.443.10">
    <property type="entry name" value="Intergrase catalytic core"/>
    <property type="match status" value="1"/>
</dbReference>
<organism evidence="3 4">
    <name type="scientific">Kitasatospora arboriphila</name>
    <dbReference type="NCBI Taxonomy" id="258052"/>
    <lineage>
        <taxon>Bacteria</taxon>
        <taxon>Bacillati</taxon>
        <taxon>Actinomycetota</taxon>
        <taxon>Actinomycetes</taxon>
        <taxon>Kitasatosporales</taxon>
        <taxon>Streptomycetaceae</taxon>
        <taxon>Kitasatospora</taxon>
    </lineage>
</organism>
<name>A0ABN1U4P3_9ACTN</name>
<evidence type="ECO:0000313" key="3">
    <source>
        <dbReference type="EMBL" id="GAA1113304.1"/>
    </source>
</evidence>
<sequence>MVDAGAECGLRQGEIFGLAVDAVNLGSDTLHVVRQVKYLQGRLLFAPPKGCKLRDVPLPESVASSLRAHMERFAPVNVALPWLTADGPLVTHRLLFTLPTGVAVRRNYFNDEIWKEALEAAGVVAPRLSGQRPTAAREHGMHALRHFYASVLLDAGESIKAVSEYLGTRPPGSR</sequence>
<protein>
    <recommendedName>
        <fullName evidence="2">Tyr recombinase domain-containing protein</fullName>
    </recommendedName>
</protein>
<evidence type="ECO:0000256" key="1">
    <source>
        <dbReference type="ARBA" id="ARBA00023172"/>
    </source>
</evidence>
<comment type="caution">
    <text evidence="3">The sequence shown here is derived from an EMBL/GenBank/DDBJ whole genome shotgun (WGS) entry which is preliminary data.</text>
</comment>
<dbReference type="Pfam" id="PF00589">
    <property type="entry name" value="Phage_integrase"/>
    <property type="match status" value="1"/>
</dbReference>
<dbReference type="SUPFAM" id="SSF56349">
    <property type="entry name" value="DNA breaking-rejoining enzymes"/>
    <property type="match status" value="1"/>
</dbReference>
<evidence type="ECO:0000259" key="2">
    <source>
        <dbReference type="PROSITE" id="PS51898"/>
    </source>
</evidence>
<keyword evidence="1" id="KW-0233">DNA recombination</keyword>
<gene>
    <name evidence="3" type="ORF">GCM10009663_62720</name>
</gene>